<dbReference type="Pfam" id="PF18895">
    <property type="entry name" value="T4SS_pilin"/>
    <property type="match status" value="1"/>
</dbReference>
<evidence type="ECO:0000313" key="3">
    <source>
        <dbReference type="Proteomes" id="UP000231474"/>
    </source>
</evidence>
<keyword evidence="1" id="KW-0472">Membrane</keyword>
<sequence>MKKNLLVQIDFNTLRGAFPSGSLPAKENLSIGDIISKLLPYLFVLAGLGLLVFLILGGFQLMVSGGDPKATEQAKGKITGAVIGFIIIFISYWLVQILQGVFGLPKVF</sequence>
<evidence type="ECO:0000313" key="2">
    <source>
        <dbReference type="EMBL" id="PJE67215.1"/>
    </source>
</evidence>
<comment type="caution">
    <text evidence="2">The sequence shown here is derived from an EMBL/GenBank/DDBJ whole genome shotgun (WGS) entry which is preliminary data.</text>
</comment>
<feature type="transmembrane region" description="Helical" evidence="1">
    <location>
        <begin position="38"/>
        <end position="59"/>
    </location>
</feature>
<accession>A0A2M8L2Q9</accession>
<dbReference type="InterPro" id="IPR043993">
    <property type="entry name" value="T4SS_pilin"/>
</dbReference>
<organism evidence="2 3">
    <name type="scientific">Candidatus Shapirobacteria bacterium CG10_big_fil_rev_8_21_14_0_10_40_9</name>
    <dbReference type="NCBI Taxonomy" id="1974888"/>
    <lineage>
        <taxon>Bacteria</taxon>
        <taxon>Candidatus Shapironibacteriota</taxon>
    </lineage>
</organism>
<name>A0A2M8L2Q9_9BACT</name>
<reference evidence="3" key="1">
    <citation type="submission" date="2017-09" db="EMBL/GenBank/DDBJ databases">
        <title>Depth-based differentiation of microbial function through sediment-hosted aquifers and enrichment of novel symbionts in the deep terrestrial subsurface.</title>
        <authorList>
            <person name="Probst A.J."/>
            <person name="Ladd B."/>
            <person name="Jarett J.K."/>
            <person name="Geller-Mcgrath D.E."/>
            <person name="Sieber C.M.K."/>
            <person name="Emerson J.B."/>
            <person name="Anantharaman K."/>
            <person name="Thomas B.C."/>
            <person name="Malmstrom R."/>
            <person name="Stieglmeier M."/>
            <person name="Klingl A."/>
            <person name="Woyke T."/>
            <person name="Ryan C.M."/>
            <person name="Banfield J.F."/>
        </authorList>
    </citation>
    <scope>NUCLEOTIDE SEQUENCE [LARGE SCALE GENOMIC DNA]</scope>
</reference>
<keyword evidence="1" id="KW-0812">Transmembrane</keyword>
<dbReference type="EMBL" id="PFEK01000070">
    <property type="protein sequence ID" value="PJE67215.1"/>
    <property type="molecule type" value="Genomic_DNA"/>
</dbReference>
<dbReference type="AlphaFoldDB" id="A0A2M8L2Q9"/>
<proteinExistence type="predicted"/>
<gene>
    <name evidence="2" type="ORF">COU95_03670</name>
</gene>
<evidence type="ECO:0000256" key="1">
    <source>
        <dbReference type="SAM" id="Phobius"/>
    </source>
</evidence>
<protein>
    <submittedName>
        <fullName evidence="2">Uncharacterized protein</fullName>
    </submittedName>
</protein>
<dbReference type="Proteomes" id="UP000231474">
    <property type="component" value="Unassembled WGS sequence"/>
</dbReference>
<feature type="transmembrane region" description="Helical" evidence="1">
    <location>
        <begin position="80"/>
        <end position="102"/>
    </location>
</feature>
<keyword evidence="1" id="KW-1133">Transmembrane helix</keyword>